<dbReference type="STRING" id="564137.SAMN04488238_105340"/>
<keyword evidence="3" id="KW-1003">Cell membrane</keyword>
<evidence type="ECO:0000256" key="6">
    <source>
        <dbReference type="ARBA" id="ARBA00022741"/>
    </source>
</evidence>
<dbReference type="InterPro" id="IPR003593">
    <property type="entry name" value="AAA+_ATPase"/>
</dbReference>
<dbReference type="Proteomes" id="UP000198539">
    <property type="component" value="Unassembled WGS sequence"/>
</dbReference>
<protein>
    <submittedName>
        <fullName evidence="11">Simple sugar transport system ATP-binding protein</fullName>
    </submittedName>
</protein>
<name>A0A1H2ZD35_9RHOB</name>
<dbReference type="PANTHER" id="PTHR43790:SF4">
    <property type="entry name" value="GUANOSINE IMPORT ATP-BINDING PROTEIN NUPO"/>
    <property type="match status" value="1"/>
</dbReference>
<evidence type="ECO:0000256" key="2">
    <source>
        <dbReference type="ARBA" id="ARBA00022448"/>
    </source>
</evidence>
<dbReference type="InterPro" id="IPR050107">
    <property type="entry name" value="ABC_carbohydrate_import_ATPase"/>
</dbReference>
<dbReference type="PROSITE" id="PS00211">
    <property type="entry name" value="ABC_TRANSPORTER_1"/>
    <property type="match status" value="2"/>
</dbReference>
<keyword evidence="12" id="KW-1185">Reference proteome</keyword>
<dbReference type="PANTHER" id="PTHR43790">
    <property type="entry name" value="CARBOHYDRATE TRANSPORT ATP-BINDING PROTEIN MG119-RELATED"/>
    <property type="match status" value="1"/>
</dbReference>
<comment type="subcellular location">
    <subcellularLocation>
        <location evidence="1">Cell membrane</location>
        <topology evidence="1">Peripheral membrane protein</topology>
    </subcellularLocation>
</comment>
<evidence type="ECO:0000256" key="7">
    <source>
        <dbReference type="ARBA" id="ARBA00022840"/>
    </source>
</evidence>
<evidence type="ECO:0000256" key="4">
    <source>
        <dbReference type="ARBA" id="ARBA00022597"/>
    </source>
</evidence>
<keyword evidence="2" id="KW-0813">Transport</keyword>
<evidence type="ECO:0000313" key="12">
    <source>
        <dbReference type="Proteomes" id="UP000198539"/>
    </source>
</evidence>
<dbReference type="GO" id="GO:0016887">
    <property type="term" value="F:ATP hydrolysis activity"/>
    <property type="evidence" value="ECO:0007669"/>
    <property type="project" value="InterPro"/>
</dbReference>
<dbReference type="SUPFAM" id="SSF52540">
    <property type="entry name" value="P-loop containing nucleoside triphosphate hydrolases"/>
    <property type="match status" value="2"/>
</dbReference>
<evidence type="ECO:0000256" key="1">
    <source>
        <dbReference type="ARBA" id="ARBA00004202"/>
    </source>
</evidence>
<dbReference type="InterPro" id="IPR003439">
    <property type="entry name" value="ABC_transporter-like_ATP-bd"/>
</dbReference>
<dbReference type="InterPro" id="IPR027417">
    <property type="entry name" value="P-loop_NTPase"/>
</dbReference>
<dbReference type="GO" id="GO:0005524">
    <property type="term" value="F:ATP binding"/>
    <property type="evidence" value="ECO:0007669"/>
    <property type="project" value="UniProtKB-KW"/>
</dbReference>
<dbReference type="PROSITE" id="PS50893">
    <property type="entry name" value="ABC_TRANSPORTER_2"/>
    <property type="match status" value="2"/>
</dbReference>
<organism evidence="11 12">
    <name type="scientific">Roseicitreum antarcticum</name>
    <dbReference type="NCBI Taxonomy" id="564137"/>
    <lineage>
        <taxon>Bacteria</taxon>
        <taxon>Pseudomonadati</taxon>
        <taxon>Pseudomonadota</taxon>
        <taxon>Alphaproteobacteria</taxon>
        <taxon>Rhodobacterales</taxon>
        <taxon>Paracoccaceae</taxon>
        <taxon>Roseicitreum</taxon>
    </lineage>
</organism>
<evidence type="ECO:0000313" key="11">
    <source>
        <dbReference type="EMBL" id="SDX15402.1"/>
    </source>
</evidence>
<dbReference type="EMBL" id="FNOM01000005">
    <property type="protein sequence ID" value="SDX15402.1"/>
    <property type="molecule type" value="Genomic_DNA"/>
</dbReference>
<keyword evidence="9" id="KW-0472">Membrane</keyword>
<keyword evidence="5" id="KW-0677">Repeat</keyword>
<dbReference type="OrthoDB" id="9805029at2"/>
<evidence type="ECO:0000256" key="9">
    <source>
        <dbReference type="ARBA" id="ARBA00023136"/>
    </source>
</evidence>
<accession>A0A1H2ZD35</accession>
<keyword evidence="7 11" id="KW-0067">ATP-binding</keyword>
<evidence type="ECO:0000256" key="8">
    <source>
        <dbReference type="ARBA" id="ARBA00022967"/>
    </source>
</evidence>
<gene>
    <name evidence="11" type="ORF">SAMN04488238_105340</name>
</gene>
<evidence type="ECO:0000256" key="5">
    <source>
        <dbReference type="ARBA" id="ARBA00022737"/>
    </source>
</evidence>
<keyword evidence="8" id="KW-1278">Translocase</keyword>
<proteinExistence type="predicted"/>
<keyword evidence="6" id="KW-0547">Nucleotide-binding</keyword>
<feature type="domain" description="ABC transporter" evidence="10">
    <location>
        <begin position="20"/>
        <end position="251"/>
    </location>
</feature>
<dbReference type="SMART" id="SM00382">
    <property type="entry name" value="AAA"/>
    <property type="match status" value="1"/>
</dbReference>
<dbReference type="FunFam" id="3.40.50.300:FF:000127">
    <property type="entry name" value="Ribose import ATP-binding protein RbsA"/>
    <property type="match status" value="1"/>
</dbReference>
<dbReference type="CDD" id="cd03216">
    <property type="entry name" value="ABC_Carb_Monos_I"/>
    <property type="match status" value="1"/>
</dbReference>
<dbReference type="Pfam" id="PF00005">
    <property type="entry name" value="ABC_tran"/>
    <property type="match status" value="1"/>
</dbReference>
<dbReference type="RefSeq" id="WP_092889153.1">
    <property type="nucleotide sequence ID" value="NZ_CP061502.1"/>
</dbReference>
<dbReference type="InterPro" id="IPR017871">
    <property type="entry name" value="ABC_transporter-like_CS"/>
</dbReference>
<sequence length="531" mass="55404">MNADPLPSDRPSDSQAPARLAVLGISKQYPGCLANDDVSLSVQPGEILALLGENGAGKSTLIKVIYGLVSPDAGRIEIDGVARAIASPAAARAAGIGVVFQHFSLFDSLTVAENIALGLDDPEIRRDLPRRIRDIGSRYGLVIDPDRVVADLSVGEQQRVEIVRVLLQDPSILIFDEPTSVLTPQAIVGLFDTLRRLRAEGRSVIFISHKLDEIRALCDRATVLRGGRVVGTVPVEGASVNDLARMMIGQEMPSLGADHAGQQGPVKLAVVNLHLKAANPHGTTLNGLSMVAHGGEILGIAGIAGNGQEELLAALSGERTVPDAGGVILGDVAVGRMGPGARRKLGLGFVPGERLGRGAVPPMSLAENGFLTAHWRVPLSLRGIISSAKRTAFADRVIDEFRVATRSNATPAQALSGGNLQRFIVGREILSEPTALVVAYPTWGVDVAAVAAIHAALVALRDRGAAVVVMSEDLDELLSLSDRVAVLCDGQMSAPIARTDCTREHLGMLMSGASALSTPAPGVSKGNADAA</sequence>
<dbReference type="Gene3D" id="3.40.50.300">
    <property type="entry name" value="P-loop containing nucleotide triphosphate hydrolases"/>
    <property type="match status" value="2"/>
</dbReference>
<evidence type="ECO:0000259" key="10">
    <source>
        <dbReference type="PROSITE" id="PS50893"/>
    </source>
</evidence>
<feature type="domain" description="ABC transporter" evidence="10">
    <location>
        <begin position="268"/>
        <end position="514"/>
    </location>
</feature>
<dbReference type="GO" id="GO:0005886">
    <property type="term" value="C:plasma membrane"/>
    <property type="evidence" value="ECO:0007669"/>
    <property type="project" value="UniProtKB-SubCell"/>
</dbReference>
<dbReference type="AlphaFoldDB" id="A0A1H2ZD35"/>
<reference evidence="11 12" key="1">
    <citation type="submission" date="2016-10" db="EMBL/GenBank/DDBJ databases">
        <authorList>
            <person name="de Groot N.N."/>
        </authorList>
    </citation>
    <scope>NUCLEOTIDE SEQUENCE [LARGE SCALE GENOMIC DNA]</scope>
    <source>
        <strain evidence="11 12">CGMCC 1.8894</strain>
    </source>
</reference>
<keyword evidence="4 11" id="KW-0762">Sugar transport</keyword>
<evidence type="ECO:0000256" key="3">
    <source>
        <dbReference type="ARBA" id="ARBA00022475"/>
    </source>
</evidence>